<keyword evidence="2" id="KW-0812">Transmembrane</keyword>
<proteinExistence type="predicted"/>
<feature type="region of interest" description="Disordered" evidence="1">
    <location>
        <begin position="80"/>
        <end position="108"/>
    </location>
</feature>
<keyword evidence="4" id="KW-1185">Reference proteome</keyword>
<feature type="compositionally biased region" description="Low complexity" evidence="1">
    <location>
        <begin position="16"/>
        <end position="46"/>
    </location>
</feature>
<evidence type="ECO:0000313" key="4">
    <source>
        <dbReference type="Proteomes" id="UP000095751"/>
    </source>
</evidence>
<organism evidence="3 4">
    <name type="scientific">Fragilariopsis cylindrus CCMP1102</name>
    <dbReference type="NCBI Taxonomy" id="635003"/>
    <lineage>
        <taxon>Eukaryota</taxon>
        <taxon>Sar</taxon>
        <taxon>Stramenopiles</taxon>
        <taxon>Ochrophyta</taxon>
        <taxon>Bacillariophyta</taxon>
        <taxon>Bacillariophyceae</taxon>
        <taxon>Bacillariophycidae</taxon>
        <taxon>Bacillariales</taxon>
        <taxon>Bacillariaceae</taxon>
        <taxon>Fragilariopsis</taxon>
    </lineage>
</organism>
<accession>A0A1E7FME1</accession>
<reference evidence="3 4" key="1">
    <citation type="submission" date="2016-09" db="EMBL/GenBank/DDBJ databases">
        <title>Extensive genetic diversity and differential bi-allelic expression allows diatom success in the polar Southern Ocean.</title>
        <authorList>
            <consortium name="DOE Joint Genome Institute"/>
            <person name="Mock T."/>
            <person name="Otillar R.P."/>
            <person name="Strauss J."/>
            <person name="Dupont C."/>
            <person name="Frickenhaus S."/>
            <person name="Maumus F."/>
            <person name="Mcmullan M."/>
            <person name="Sanges R."/>
            <person name="Schmutz J."/>
            <person name="Toseland A."/>
            <person name="Valas R."/>
            <person name="Veluchamy A."/>
            <person name="Ward B.J."/>
            <person name="Allen A."/>
            <person name="Barry K."/>
            <person name="Falciatore A."/>
            <person name="Ferrante M."/>
            <person name="Fortunato A.E."/>
            <person name="Gloeckner G."/>
            <person name="Gruber A."/>
            <person name="Hipkin R."/>
            <person name="Janech M."/>
            <person name="Kroth P."/>
            <person name="Leese F."/>
            <person name="Lindquist E."/>
            <person name="Lyon B.R."/>
            <person name="Martin J."/>
            <person name="Mayer C."/>
            <person name="Parker M."/>
            <person name="Quesneville H."/>
            <person name="Raymond J."/>
            <person name="Uhlig C."/>
            <person name="Valentin K.U."/>
            <person name="Worden A.Z."/>
            <person name="Armbrust E.V."/>
            <person name="Bowler C."/>
            <person name="Green B."/>
            <person name="Moulton V."/>
            <person name="Van Oosterhout C."/>
            <person name="Grigoriev I."/>
        </authorList>
    </citation>
    <scope>NUCLEOTIDE SEQUENCE [LARGE SCALE GENOMIC DNA]</scope>
    <source>
        <strain evidence="3 4">CCMP1102</strain>
    </source>
</reference>
<dbReference type="Proteomes" id="UP000095751">
    <property type="component" value="Unassembled WGS sequence"/>
</dbReference>
<dbReference type="Gene3D" id="3.40.50.300">
    <property type="entry name" value="P-loop containing nucleotide triphosphate hydrolases"/>
    <property type="match status" value="1"/>
</dbReference>
<evidence type="ECO:0008006" key="5">
    <source>
        <dbReference type="Google" id="ProtNLM"/>
    </source>
</evidence>
<dbReference type="AlphaFoldDB" id="A0A1E7FME1"/>
<name>A0A1E7FME1_9STRA</name>
<dbReference type="InterPro" id="IPR027417">
    <property type="entry name" value="P-loop_NTPase"/>
</dbReference>
<sequence length="505" mass="57533">MTTGALRHRNEPHGATSSPSSSKKTTSSKLRNKNKFSNTSTSSSNRSNGSLLFAIVICIVLSLLLIYFFVALSFVKDNNNNNSNNANKIKNDQLRRTTTSGRGGEGGETYQSTALYTQKHIPIPLSELIPNLQSTKNQYESMKMSKLKSKRKLFKAYDRQNKVQLEKKRDKAGKVVYNPITSIKREDLTDMLGLSEQEIHTLSNMTYDEAIQGRERLVDILNEAGIVDIDPIAISILPKWTSVTKLYGEKPVILGLERCEEFRTKFPIDDASIENCKLPNNKHDKAGGTRWQVPWGKHMLAERRWTNTAGHDFKVNKTNVMPIVLVRDPYTWMQSMCKHGYEARWPHKYGSLCPNLAKKKLLRNGTPDMIKLKIAYKPPAEFKSLAHYWGEWYKQYLEADYPRLIVRFEDIQFHAKELIETVCQCAGAVPRHDDAIFRYVVDSAKWGAAHKSSTNMISAMVKYGSDEQRFTGMSEADFLVANEVFTPEIMELFGYEMPPSYSDVK</sequence>
<feature type="transmembrane region" description="Helical" evidence="2">
    <location>
        <begin position="51"/>
        <end position="75"/>
    </location>
</feature>
<dbReference type="InParanoid" id="A0A1E7FME1"/>
<protein>
    <recommendedName>
        <fullName evidence="5">Sulfotransferase domain-containing protein</fullName>
    </recommendedName>
</protein>
<dbReference type="SUPFAM" id="SSF52540">
    <property type="entry name" value="P-loop containing nucleoside triphosphate hydrolases"/>
    <property type="match status" value="1"/>
</dbReference>
<evidence type="ECO:0000313" key="3">
    <source>
        <dbReference type="EMBL" id="OEU19331.1"/>
    </source>
</evidence>
<dbReference type="KEGG" id="fcy:FRACYDRAFT_235378"/>
<dbReference type="OrthoDB" id="41177at2759"/>
<evidence type="ECO:0000256" key="1">
    <source>
        <dbReference type="SAM" id="MobiDB-lite"/>
    </source>
</evidence>
<gene>
    <name evidence="3" type="ORF">FRACYDRAFT_235378</name>
</gene>
<keyword evidence="2" id="KW-0472">Membrane</keyword>
<dbReference type="EMBL" id="KV784355">
    <property type="protein sequence ID" value="OEU19331.1"/>
    <property type="molecule type" value="Genomic_DNA"/>
</dbReference>
<keyword evidence="2" id="KW-1133">Transmembrane helix</keyword>
<evidence type="ECO:0000256" key="2">
    <source>
        <dbReference type="SAM" id="Phobius"/>
    </source>
</evidence>
<feature type="region of interest" description="Disordered" evidence="1">
    <location>
        <begin position="1"/>
        <end position="46"/>
    </location>
</feature>